<comment type="similarity">
    <text evidence="9">Belongs to the methyl-accepting chemotaxis (MCP) protein family.</text>
</comment>
<dbReference type="InterPro" id="IPR004089">
    <property type="entry name" value="MCPsignal_dom"/>
</dbReference>
<dbReference type="EMBL" id="JAPUBN010000013">
    <property type="protein sequence ID" value="MCZ2721281.1"/>
    <property type="molecule type" value="Genomic_DNA"/>
</dbReference>
<dbReference type="PROSITE" id="PS50192">
    <property type="entry name" value="T_SNARE"/>
    <property type="match status" value="1"/>
</dbReference>
<evidence type="ECO:0000256" key="4">
    <source>
        <dbReference type="ARBA" id="ARBA00022519"/>
    </source>
</evidence>
<keyword evidence="2" id="KW-1003">Cell membrane</keyword>
<keyword evidence="7 11" id="KW-0472">Membrane</keyword>
<dbReference type="RefSeq" id="WP_269123925.1">
    <property type="nucleotide sequence ID" value="NZ_JAPUBN010000013.1"/>
</dbReference>
<dbReference type="Pfam" id="PF00015">
    <property type="entry name" value="MCPsignal"/>
    <property type="match status" value="1"/>
</dbReference>
<evidence type="ECO:0000259" key="14">
    <source>
        <dbReference type="PROSITE" id="PS50885"/>
    </source>
</evidence>
<keyword evidence="8 10" id="KW-0807">Transducer</keyword>
<accession>A0ABT4JSD2</accession>
<feature type="transmembrane region" description="Helical" evidence="11">
    <location>
        <begin position="273"/>
        <end position="297"/>
    </location>
</feature>
<evidence type="ECO:0000313" key="15">
    <source>
        <dbReference type="EMBL" id="MCZ2721281.1"/>
    </source>
</evidence>
<feature type="transmembrane region" description="Helical" evidence="11">
    <location>
        <begin position="7"/>
        <end position="25"/>
    </location>
</feature>
<sequence length="628" mass="68760">MKVSHKVALCASLVIVVMFSLYSWMQYNSLKTALFEKTATSTQETSKVLALQINNWLNGKLSLLNAIAQTIDSDFNKKNITNTFNTPVFNKEFMILFGGLESDGKAITNSPTWEPPADWDARKRPWYPIAQKHNRAVFSDPYADSVTGDIIISAIANLTDKGKFKGVFGGDLSLKTISDAVNTLTFNESGYAFLVDKYGTIVSHPNADLNGKPVTDFIQDGQQSFSLELIEGNLIDGTPVFTSYSPLPDLYGTDWYIGVVLDQSKVLKDARDFGWTALLSTIISALVCSSILYFVVVRLLQPLQAIRESLQEINSGDGDLTKRLDIVSNDEFGEVSNAFNQFIDYLQKLIVEIKSLSAEVRTNTNETESSSSHSATQLQMQLNELDQLATAMHEMSATAHDVADNAQTAADRANKADIAAKEGVNIVNQTTSSIVELTDQMGSVVTTINELVSYSNNIESILTVITDIADQTNLLALNAAIEAARAGEHGRGFAVVADEVRTLASKTQESTEQIQKMINQLQVGVRNAEEVILKSCDNANATQTVASKASRSLNAIRESIIEINNMNVQIATAAEEQSATSNEINRNTTNIRDISQSVSESAKNQKDLCKTMVELTDQQSHALDKFKV</sequence>
<dbReference type="CDD" id="cd11386">
    <property type="entry name" value="MCP_signal"/>
    <property type="match status" value="1"/>
</dbReference>
<evidence type="ECO:0000256" key="5">
    <source>
        <dbReference type="ARBA" id="ARBA00022692"/>
    </source>
</evidence>
<evidence type="ECO:0000256" key="9">
    <source>
        <dbReference type="ARBA" id="ARBA00029447"/>
    </source>
</evidence>
<evidence type="ECO:0000256" key="10">
    <source>
        <dbReference type="PROSITE-ProRule" id="PRU00284"/>
    </source>
</evidence>
<evidence type="ECO:0000256" key="3">
    <source>
        <dbReference type="ARBA" id="ARBA00022500"/>
    </source>
</evidence>
<dbReference type="SUPFAM" id="SSF58104">
    <property type="entry name" value="Methyl-accepting chemotaxis protein (MCP) signaling domain"/>
    <property type="match status" value="1"/>
</dbReference>
<organism evidence="15 16">
    <name type="scientific">Marinomonas phaeophyticola</name>
    <dbReference type="NCBI Taxonomy" id="3004091"/>
    <lineage>
        <taxon>Bacteria</taxon>
        <taxon>Pseudomonadati</taxon>
        <taxon>Pseudomonadota</taxon>
        <taxon>Gammaproteobacteria</taxon>
        <taxon>Oceanospirillales</taxon>
        <taxon>Oceanospirillaceae</taxon>
        <taxon>Marinomonas</taxon>
    </lineage>
</organism>
<comment type="subcellular location">
    <subcellularLocation>
        <location evidence="1">Cell inner membrane</location>
        <topology evidence="1">Multi-pass membrane protein</topology>
    </subcellularLocation>
</comment>
<dbReference type="PROSITE" id="PS50111">
    <property type="entry name" value="CHEMOTAXIS_TRANSDUC_2"/>
    <property type="match status" value="1"/>
</dbReference>
<keyword evidence="6 11" id="KW-1133">Transmembrane helix</keyword>
<gene>
    <name evidence="15" type="ORF">O1D97_06385</name>
</gene>
<dbReference type="SMART" id="SM00304">
    <property type="entry name" value="HAMP"/>
    <property type="match status" value="1"/>
</dbReference>
<evidence type="ECO:0000259" key="13">
    <source>
        <dbReference type="PROSITE" id="PS50192"/>
    </source>
</evidence>
<keyword evidence="3" id="KW-0145">Chemotaxis</keyword>
<dbReference type="Gene3D" id="3.30.450.20">
    <property type="entry name" value="PAS domain"/>
    <property type="match status" value="2"/>
</dbReference>
<dbReference type="InterPro" id="IPR000727">
    <property type="entry name" value="T_SNARE_dom"/>
</dbReference>
<comment type="caution">
    <text evidence="15">The sequence shown here is derived from an EMBL/GenBank/DDBJ whole genome shotgun (WGS) entry which is preliminary data.</text>
</comment>
<protein>
    <submittedName>
        <fullName evidence="15">Methyl-accepting chemotaxis protein</fullName>
    </submittedName>
</protein>
<evidence type="ECO:0000256" key="11">
    <source>
        <dbReference type="SAM" id="Phobius"/>
    </source>
</evidence>
<dbReference type="InterPro" id="IPR003660">
    <property type="entry name" value="HAMP_dom"/>
</dbReference>
<dbReference type="Proteomes" id="UP001149719">
    <property type="component" value="Unassembled WGS sequence"/>
</dbReference>
<dbReference type="PROSITE" id="PS50885">
    <property type="entry name" value="HAMP"/>
    <property type="match status" value="1"/>
</dbReference>
<keyword evidence="16" id="KW-1185">Reference proteome</keyword>
<dbReference type="SMART" id="SM00283">
    <property type="entry name" value="MA"/>
    <property type="match status" value="1"/>
</dbReference>
<evidence type="ECO:0000256" key="2">
    <source>
        <dbReference type="ARBA" id="ARBA00022475"/>
    </source>
</evidence>
<dbReference type="InterPro" id="IPR029151">
    <property type="entry name" value="Sensor-like_sf"/>
</dbReference>
<evidence type="ECO:0000259" key="12">
    <source>
        <dbReference type="PROSITE" id="PS50111"/>
    </source>
</evidence>
<evidence type="ECO:0000256" key="8">
    <source>
        <dbReference type="ARBA" id="ARBA00023224"/>
    </source>
</evidence>
<dbReference type="CDD" id="cd06225">
    <property type="entry name" value="HAMP"/>
    <property type="match status" value="1"/>
</dbReference>
<dbReference type="InterPro" id="IPR033479">
    <property type="entry name" value="dCache_1"/>
</dbReference>
<dbReference type="PANTHER" id="PTHR32089:SF117">
    <property type="entry name" value="METHYL ACCEPTING SENSORY TRANSDUCER WITH CACHE_1 SMALL MOLECULE BINDING DOMAIN"/>
    <property type="match status" value="1"/>
</dbReference>
<keyword evidence="5 11" id="KW-0812">Transmembrane</keyword>
<evidence type="ECO:0000256" key="6">
    <source>
        <dbReference type="ARBA" id="ARBA00022989"/>
    </source>
</evidence>
<feature type="domain" description="HAMP" evidence="14">
    <location>
        <begin position="297"/>
        <end position="351"/>
    </location>
</feature>
<evidence type="ECO:0000256" key="1">
    <source>
        <dbReference type="ARBA" id="ARBA00004429"/>
    </source>
</evidence>
<evidence type="ECO:0000313" key="16">
    <source>
        <dbReference type="Proteomes" id="UP001149719"/>
    </source>
</evidence>
<dbReference type="CDD" id="cd12912">
    <property type="entry name" value="PDC2_MCP_like"/>
    <property type="match status" value="1"/>
</dbReference>
<reference evidence="15" key="1">
    <citation type="submission" date="2022-12" db="EMBL/GenBank/DDBJ databases">
        <title>Marinomonas 15G1-11 sp. nov, isolated from marine algae.</title>
        <authorList>
            <person name="Butt M."/>
            <person name="Choi D.G."/>
            <person name="Kim J.M."/>
            <person name="Lee J.K."/>
            <person name="Baek J.H."/>
            <person name="Jeon C.O."/>
        </authorList>
    </citation>
    <scope>NUCLEOTIDE SEQUENCE</scope>
    <source>
        <strain evidence="15">15G1-11</strain>
    </source>
</reference>
<dbReference type="Pfam" id="PF02743">
    <property type="entry name" value="dCache_1"/>
    <property type="match status" value="1"/>
</dbReference>
<dbReference type="CDD" id="cd12913">
    <property type="entry name" value="PDC1_MCP_like"/>
    <property type="match status" value="1"/>
</dbReference>
<dbReference type="Pfam" id="PF00672">
    <property type="entry name" value="HAMP"/>
    <property type="match status" value="1"/>
</dbReference>
<dbReference type="PANTHER" id="PTHR32089">
    <property type="entry name" value="METHYL-ACCEPTING CHEMOTAXIS PROTEIN MCPB"/>
    <property type="match status" value="1"/>
</dbReference>
<feature type="domain" description="Methyl-accepting transducer" evidence="12">
    <location>
        <begin position="356"/>
        <end position="592"/>
    </location>
</feature>
<name>A0ABT4JSD2_9GAMM</name>
<dbReference type="Gene3D" id="1.10.287.950">
    <property type="entry name" value="Methyl-accepting chemotaxis protein"/>
    <property type="match status" value="1"/>
</dbReference>
<dbReference type="SUPFAM" id="SSF103190">
    <property type="entry name" value="Sensory domain-like"/>
    <property type="match status" value="1"/>
</dbReference>
<evidence type="ECO:0000256" key="7">
    <source>
        <dbReference type="ARBA" id="ARBA00023136"/>
    </source>
</evidence>
<feature type="domain" description="T-SNARE coiled-coil homology" evidence="13">
    <location>
        <begin position="543"/>
        <end position="605"/>
    </location>
</feature>
<proteinExistence type="inferred from homology"/>
<keyword evidence="4" id="KW-0997">Cell inner membrane</keyword>